<dbReference type="RefSeq" id="WP_330153103.1">
    <property type="nucleotide sequence ID" value="NZ_JAUZMZ010000095.1"/>
</dbReference>
<evidence type="ECO:0000313" key="3">
    <source>
        <dbReference type="Proteomes" id="UP001331936"/>
    </source>
</evidence>
<dbReference type="Proteomes" id="UP001331936">
    <property type="component" value="Unassembled WGS sequence"/>
</dbReference>
<proteinExistence type="predicted"/>
<organism evidence="2 3">
    <name type="scientific">Rhodococcus chondri</name>
    <dbReference type="NCBI Taxonomy" id="3065941"/>
    <lineage>
        <taxon>Bacteria</taxon>
        <taxon>Bacillati</taxon>
        <taxon>Actinomycetota</taxon>
        <taxon>Actinomycetes</taxon>
        <taxon>Mycobacteriales</taxon>
        <taxon>Nocardiaceae</taxon>
        <taxon>Rhodococcus</taxon>
    </lineage>
</organism>
<feature type="transmembrane region" description="Helical" evidence="1">
    <location>
        <begin position="72"/>
        <end position="89"/>
    </location>
</feature>
<sequence>MSTALSSVARRTSPWLRRPAAALAVVSAALHAVSLVGYAAYSPTISVMTVAMILGCLYCARHLWVRGSPWDWCLVAMMNVGMIALHLALMSPGSGGGHHGNVMQGAASASVSHPMSGPMAAALATAALESVIAATMLFYETRHVATESRRPRLPGRINA</sequence>
<keyword evidence="3" id="KW-1185">Reference proteome</keyword>
<feature type="transmembrane region" description="Helical" evidence="1">
    <location>
        <begin position="119"/>
        <end position="139"/>
    </location>
</feature>
<dbReference type="EMBL" id="JAUZMZ010000095">
    <property type="protein sequence ID" value="MEE2033711.1"/>
    <property type="molecule type" value="Genomic_DNA"/>
</dbReference>
<gene>
    <name evidence="2" type="ORF">Q8814_16555</name>
</gene>
<keyword evidence="1" id="KW-1133">Transmembrane helix</keyword>
<feature type="transmembrane region" description="Helical" evidence="1">
    <location>
        <begin position="20"/>
        <end position="41"/>
    </location>
</feature>
<accession>A0ABU7JUL1</accession>
<keyword evidence="1" id="KW-0472">Membrane</keyword>
<evidence type="ECO:0000313" key="2">
    <source>
        <dbReference type="EMBL" id="MEE2033711.1"/>
    </source>
</evidence>
<comment type="caution">
    <text evidence="2">The sequence shown here is derived from an EMBL/GenBank/DDBJ whole genome shotgun (WGS) entry which is preliminary data.</text>
</comment>
<keyword evidence="1" id="KW-0812">Transmembrane</keyword>
<evidence type="ECO:0000256" key="1">
    <source>
        <dbReference type="SAM" id="Phobius"/>
    </source>
</evidence>
<feature type="transmembrane region" description="Helical" evidence="1">
    <location>
        <begin position="47"/>
        <end position="65"/>
    </location>
</feature>
<reference evidence="2 3" key="1">
    <citation type="submission" date="2023-08" db="EMBL/GenBank/DDBJ databases">
        <authorList>
            <person name="Girao M."/>
            <person name="Carvalho M.F."/>
        </authorList>
    </citation>
    <scope>NUCLEOTIDE SEQUENCE [LARGE SCALE GENOMIC DNA]</scope>
    <source>
        <strain evidence="2 3">CC-R104</strain>
    </source>
</reference>
<protein>
    <submittedName>
        <fullName evidence="2">Uncharacterized protein</fullName>
    </submittedName>
</protein>
<name>A0ABU7JUL1_9NOCA</name>